<dbReference type="Proteomes" id="UP000182427">
    <property type="component" value="Chromosome I"/>
</dbReference>
<dbReference type="InterPro" id="IPR002501">
    <property type="entry name" value="PsdUridine_synth_N"/>
</dbReference>
<dbReference type="GO" id="GO:0003723">
    <property type="term" value="F:RNA binding"/>
    <property type="evidence" value="ECO:0007669"/>
    <property type="project" value="InterPro"/>
</dbReference>
<keyword evidence="9" id="KW-1185">Reference proteome</keyword>
<feature type="active site" description="Nucleophile" evidence="5">
    <location>
        <position position="38"/>
    </location>
</feature>
<dbReference type="SUPFAM" id="SSF55120">
    <property type="entry name" value="Pseudouridine synthase"/>
    <property type="match status" value="1"/>
</dbReference>
<evidence type="ECO:0000259" key="7">
    <source>
        <dbReference type="Pfam" id="PF16198"/>
    </source>
</evidence>
<name>A0A1G7H5V8_9BACT</name>
<dbReference type="InterPro" id="IPR036974">
    <property type="entry name" value="PUA_sf"/>
</dbReference>
<comment type="catalytic activity">
    <reaction evidence="1 5">
        <text>uridine(55) in tRNA = pseudouridine(55) in tRNA</text>
        <dbReference type="Rhea" id="RHEA:42532"/>
        <dbReference type="Rhea" id="RHEA-COMP:10101"/>
        <dbReference type="Rhea" id="RHEA-COMP:10102"/>
        <dbReference type="ChEBI" id="CHEBI:65314"/>
        <dbReference type="ChEBI" id="CHEBI:65315"/>
        <dbReference type="EC" id="5.4.99.25"/>
    </reaction>
</comment>
<protein>
    <recommendedName>
        <fullName evidence="5">tRNA pseudouridine synthase B</fullName>
        <ecNumber evidence="5">5.4.99.25</ecNumber>
    </recommendedName>
    <alternativeName>
        <fullName evidence="5">tRNA pseudouridine(55) synthase</fullName>
        <shortName evidence="5">Psi55 synthase</shortName>
    </alternativeName>
    <alternativeName>
        <fullName evidence="5">tRNA pseudouridylate synthase</fullName>
    </alternativeName>
    <alternativeName>
        <fullName evidence="5">tRNA-uridine isomerase</fullName>
    </alternativeName>
</protein>
<keyword evidence="3 5" id="KW-0819">tRNA processing</keyword>
<comment type="function">
    <text evidence="5">Responsible for synthesis of pseudouridine from uracil-55 in the psi GC loop of transfer RNAs.</text>
</comment>
<dbReference type="Gene3D" id="3.30.2350.10">
    <property type="entry name" value="Pseudouridine synthase"/>
    <property type="match status" value="1"/>
</dbReference>
<keyword evidence="4 5" id="KW-0413">Isomerase</keyword>
<organism evidence="8 9">
    <name type="scientific">Terriglobus roseus</name>
    <dbReference type="NCBI Taxonomy" id="392734"/>
    <lineage>
        <taxon>Bacteria</taxon>
        <taxon>Pseudomonadati</taxon>
        <taxon>Acidobacteriota</taxon>
        <taxon>Terriglobia</taxon>
        <taxon>Terriglobales</taxon>
        <taxon>Acidobacteriaceae</taxon>
        <taxon>Terriglobus</taxon>
    </lineage>
</organism>
<evidence type="ECO:0000313" key="8">
    <source>
        <dbReference type="EMBL" id="SDE95802.1"/>
    </source>
</evidence>
<dbReference type="OrthoDB" id="9802309at2"/>
<dbReference type="InterPro" id="IPR020103">
    <property type="entry name" value="PsdUridine_synth_cat_dom_sf"/>
</dbReference>
<evidence type="ECO:0000256" key="4">
    <source>
        <dbReference type="ARBA" id="ARBA00023235"/>
    </source>
</evidence>
<dbReference type="InterPro" id="IPR032819">
    <property type="entry name" value="TruB_C"/>
</dbReference>
<dbReference type="PANTHER" id="PTHR13767">
    <property type="entry name" value="TRNA-PSEUDOURIDINE SYNTHASE"/>
    <property type="match status" value="1"/>
</dbReference>
<evidence type="ECO:0000256" key="3">
    <source>
        <dbReference type="ARBA" id="ARBA00022694"/>
    </source>
</evidence>
<comment type="similarity">
    <text evidence="2 5">Belongs to the pseudouridine synthase TruB family. Type 1 subfamily.</text>
</comment>
<evidence type="ECO:0000259" key="6">
    <source>
        <dbReference type="Pfam" id="PF01509"/>
    </source>
</evidence>
<dbReference type="HAMAP" id="MF_01080">
    <property type="entry name" value="TruB_bact"/>
    <property type="match status" value="1"/>
</dbReference>
<dbReference type="Gene3D" id="2.30.130.10">
    <property type="entry name" value="PUA domain"/>
    <property type="match status" value="1"/>
</dbReference>
<dbReference type="CDD" id="cd02573">
    <property type="entry name" value="PseudoU_synth_EcTruB"/>
    <property type="match status" value="1"/>
</dbReference>
<dbReference type="GO" id="GO:0031119">
    <property type="term" value="P:tRNA pseudouridine synthesis"/>
    <property type="evidence" value="ECO:0007669"/>
    <property type="project" value="UniProtKB-UniRule"/>
</dbReference>
<dbReference type="Pfam" id="PF16198">
    <property type="entry name" value="TruB_C_2"/>
    <property type="match status" value="1"/>
</dbReference>
<dbReference type="GO" id="GO:1990481">
    <property type="term" value="P:mRNA pseudouridine synthesis"/>
    <property type="evidence" value="ECO:0007669"/>
    <property type="project" value="TreeGrafter"/>
</dbReference>
<gene>
    <name evidence="5" type="primary">truB</name>
    <name evidence="8" type="ORF">SAMN05444167_0924</name>
</gene>
<evidence type="ECO:0000256" key="5">
    <source>
        <dbReference type="HAMAP-Rule" id="MF_01080"/>
    </source>
</evidence>
<evidence type="ECO:0000313" key="9">
    <source>
        <dbReference type="Proteomes" id="UP000182427"/>
    </source>
</evidence>
<evidence type="ECO:0000256" key="2">
    <source>
        <dbReference type="ARBA" id="ARBA00005642"/>
    </source>
</evidence>
<accession>A0A1G7H5V8</accession>
<dbReference type="EMBL" id="LT629690">
    <property type="protein sequence ID" value="SDE95802.1"/>
    <property type="molecule type" value="Genomic_DNA"/>
</dbReference>
<feature type="domain" description="tRNA pseudouridylate synthase B C-terminal" evidence="7">
    <location>
        <begin position="172"/>
        <end position="215"/>
    </location>
</feature>
<sequence length="291" mass="31036">MNGLLIFDKPSGLTSHDVVSLVRRASGERSVGHLGTLDPMATGVLPLLLGKWTRLAQFFNAADKQYTGTIRFGFATDTYDSEGQPAGEAQPLRASLEELRALSARFHGTIDQVPPVFSAKKIGGVPAHKLARQGKEVAVKPARITIHNFELTGLEGDTSSFAMHVSSGGYVRSVAHELGQLAGCGAHLSSLRRTQAGVFTLADTVTREQLIEAANAGTVQELMRHPRSVLPEMPAVTADEGSQTKLRNGMAVNLPEFSDAPLVRIFSGSKELLGIGKRVAGTLIQPHVNIA</sequence>
<dbReference type="GO" id="GO:0160148">
    <property type="term" value="F:tRNA pseudouridine(55) synthase activity"/>
    <property type="evidence" value="ECO:0007669"/>
    <property type="project" value="UniProtKB-EC"/>
</dbReference>
<dbReference type="NCBIfam" id="TIGR00431">
    <property type="entry name" value="TruB"/>
    <property type="match status" value="1"/>
</dbReference>
<dbReference type="AlphaFoldDB" id="A0A1G7H5V8"/>
<dbReference type="EC" id="5.4.99.25" evidence="5"/>
<feature type="domain" description="Pseudouridine synthase II N-terminal" evidence="6">
    <location>
        <begin position="23"/>
        <end position="171"/>
    </location>
</feature>
<reference evidence="8 9" key="1">
    <citation type="submission" date="2016-10" db="EMBL/GenBank/DDBJ databases">
        <authorList>
            <person name="de Groot N.N."/>
        </authorList>
    </citation>
    <scope>NUCLEOTIDE SEQUENCE [LARGE SCALE GENOMIC DNA]</scope>
    <source>
        <strain evidence="8 9">GAS232</strain>
    </source>
</reference>
<dbReference type="Pfam" id="PF01509">
    <property type="entry name" value="TruB_N"/>
    <property type="match status" value="1"/>
</dbReference>
<dbReference type="PANTHER" id="PTHR13767:SF2">
    <property type="entry name" value="PSEUDOURIDYLATE SYNTHASE TRUB1"/>
    <property type="match status" value="1"/>
</dbReference>
<dbReference type="InterPro" id="IPR014780">
    <property type="entry name" value="tRNA_psdUridine_synth_TruB"/>
</dbReference>
<proteinExistence type="inferred from homology"/>
<evidence type="ECO:0000256" key="1">
    <source>
        <dbReference type="ARBA" id="ARBA00000385"/>
    </source>
</evidence>
<dbReference type="RefSeq" id="WP_083344126.1">
    <property type="nucleotide sequence ID" value="NZ_LT629690.1"/>
</dbReference>